<feature type="transmembrane region" description="Helical" evidence="7">
    <location>
        <begin position="270"/>
        <end position="297"/>
    </location>
</feature>
<dbReference type="Gene3D" id="1.20.1250.20">
    <property type="entry name" value="MFS general substrate transporter like domains"/>
    <property type="match status" value="1"/>
</dbReference>
<dbReference type="RefSeq" id="WP_176942517.1">
    <property type="nucleotide sequence ID" value="NZ_JABZEC010000003.1"/>
</dbReference>
<dbReference type="EMBL" id="JABZEC010000003">
    <property type="protein sequence ID" value="NVY96354.1"/>
    <property type="molecule type" value="Genomic_DNA"/>
</dbReference>
<evidence type="ECO:0000256" key="3">
    <source>
        <dbReference type="ARBA" id="ARBA00022475"/>
    </source>
</evidence>
<dbReference type="InterPro" id="IPR004638">
    <property type="entry name" value="EmrB-like"/>
</dbReference>
<dbReference type="CDD" id="cd17503">
    <property type="entry name" value="MFS_LmrB_MDR_like"/>
    <property type="match status" value="1"/>
</dbReference>
<dbReference type="GO" id="GO:0005886">
    <property type="term" value="C:plasma membrane"/>
    <property type="evidence" value="ECO:0007669"/>
    <property type="project" value="UniProtKB-SubCell"/>
</dbReference>
<keyword evidence="2" id="KW-0813">Transport</keyword>
<dbReference type="AlphaFoldDB" id="A0A850QX13"/>
<dbReference type="Pfam" id="PF07690">
    <property type="entry name" value="MFS_1"/>
    <property type="match status" value="1"/>
</dbReference>
<feature type="transmembrane region" description="Helical" evidence="7">
    <location>
        <begin position="336"/>
        <end position="354"/>
    </location>
</feature>
<organism evidence="9 10">
    <name type="scientific">Bombilactobacillus apium</name>
    <dbReference type="NCBI Taxonomy" id="2675299"/>
    <lineage>
        <taxon>Bacteria</taxon>
        <taxon>Bacillati</taxon>
        <taxon>Bacillota</taxon>
        <taxon>Bacilli</taxon>
        <taxon>Lactobacillales</taxon>
        <taxon>Lactobacillaceae</taxon>
        <taxon>Bombilactobacillus</taxon>
    </lineage>
</organism>
<evidence type="ECO:0000256" key="2">
    <source>
        <dbReference type="ARBA" id="ARBA00022448"/>
    </source>
</evidence>
<keyword evidence="4 7" id="KW-0812">Transmembrane</keyword>
<dbReference type="Proteomes" id="UP000563523">
    <property type="component" value="Unassembled WGS sequence"/>
</dbReference>
<evidence type="ECO:0000256" key="7">
    <source>
        <dbReference type="SAM" id="Phobius"/>
    </source>
</evidence>
<keyword evidence="6 7" id="KW-0472">Membrane</keyword>
<comment type="subcellular location">
    <subcellularLocation>
        <location evidence="1">Cell membrane</location>
        <topology evidence="1">Multi-pass membrane protein</topology>
    </subcellularLocation>
</comment>
<sequence>MKQTQDINGRPFNKIALVITLLAGTFCTVLNGTILSTAFPTLMKTFSISVSTVQWLTTGFMLVNGVMIPVSAWLSTRIDSRWLYIFAMTIFLGGTVICYLAPSFAVLLAGRLIQGVAVGITMPLMQTIMLSVFEPEKRGIAMGLSGLVIGLAPAIGPTLSGWVIDNWNWRYLFSIIIPIVALVVIASFFTMRPVLKTSHQSIDIPSIIESTIGFGSLLYGFSAVGDDGWASPIVLGTIALGIVFIALFSWRQFKLEVPFLELRVFKSPEYSLSVVLSSVTNMAMMAIGMILPLYLQIVKGLSAFHSGLVLLLGALVTGFMSPITGAAFDRYGAKRLATTGMFFLTMGTLPFVFITQHTPTIYIVMLHAVRMFGVSMVMMPITTSGMNALPFNLISHGTAVNNTARQVFTSMGTAILISVLTNVTNTLKPAASLLKKAPVDYQQQFLNATVSGYRVSFALAVGFCVVTFILALFLKDKETIVDADLEVK</sequence>
<keyword evidence="10" id="KW-1185">Reference proteome</keyword>
<reference evidence="9 10" key="1">
    <citation type="submission" date="2020-06" db="EMBL/GenBank/DDBJ databases">
        <authorList>
            <person name="Kang J."/>
        </authorList>
    </citation>
    <scope>NUCLEOTIDE SEQUENCE [LARGE SCALE GENOMIC DNA]</scope>
    <source>
        <strain evidence="9 10">DCY120</strain>
    </source>
</reference>
<dbReference type="InterPro" id="IPR011701">
    <property type="entry name" value="MFS"/>
</dbReference>
<feature type="transmembrane region" description="Helical" evidence="7">
    <location>
        <begin position="12"/>
        <end position="35"/>
    </location>
</feature>
<proteinExistence type="predicted"/>
<gene>
    <name evidence="9" type="ORF">HU830_04095</name>
</gene>
<feature type="domain" description="Major facilitator superfamily (MFS) profile" evidence="8">
    <location>
        <begin position="17"/>
        <end position="479"/>
    </location>
</feature>
<name>A0A850QX13_9LACO</name>
<feature type="transmembrane region" description="Helical" evidence="7">
    <location>
        <begin position="303"/>
        <end position="324"/>
    </location>
</feature>
<dbReference type="GO" id="GO:0022857">
    <property type="term" value="F:transmembrane transporter activity"/>
    <property type="evidence" value="ECO:0007669"/>
    <property type="project" value="InterPro"/>
</dbReference>
<evidence type="ECO:0000259" key="8">
    <source>
        <dbReference type="PROSITE" id="PS50850"/>
    </source>
</evidence>
<feature type="transmembrane region" description="Helical" evidence="7">
    <location>
        <begin position="169"/>
        <end position="190"/>
    </location>
</feature>
<protein>
    <submittedName>
        <fullName evidence="9">Multidrug efflux MFS transporter</fullName>
    </submittedName>
</protein>
<evidence type="ECO:0000313" key="10">
    <source>
        <dbReference type="Proteomes" id="UP000563523"/>
    </source>
</evidence>
<feature type="transmembrane region" description="Helical" evidence="7">
    <location>
        <begin position="82"/>
        <end position="106"/>
    </location>
</feature>
<feature type="transmembrane region" description="Helical" evidence="7">
    <location>
        <begin position="229"/>
        <end position="250"/>
    </location>
</feature>
<accession>A0A850QX13</accession>
<feature type="transmembrane region" description="Helical" evidence="7">
    <location>
        <begin position="140"/>
        <end position="163"/>
    </location>
</feature>
<comment type="caution">
    <text evidence="9">The sequence shown here is derived from an EMBL/GenBank/DDBJ whole genome shotgun (WGS) entry which is preliminary data.</text>
</comment>
<keyword evidence="5 7" id="KW-1133">Transmembrane helix</keyword>
<dbReference type="PROSITE" id="PS50850">
    <property type="entry name" value="MFS"/>
    <property type="match status" value="1"/>
</dbReference>
<evidence type="ECO:0000256" key="5">
    <source>
        <dbReference type="ARBA" id="ARBA00022989"/>
    </source>
</evidence>
<feature type="transmembrane region" description="Helical" evidence="7">
    <location>
        <begin position="55"/>
        <end position="75"/>
    </location>
</feature>
<feature type="transmembrane region" description="Helical" evidence="7">
    <location>
        <begin position="202"/>
        <end position="223"/>
    </location>
</feature>
<dbReference type="Gene3D" id="1.20.1720.10">
    <property type="entry name" value="Multidrug resistance protein D"/>
    <property type="match status" value="1"/>
</dbReference>
<evidence type="ECO:0000313" key="9">
    <source>
        <dbReference type="EMBL" id="NVY96354.1"/>
    </source>
</evidence>
<dbReference type="NCBIfam" id="TIGR00711">
    <property type="entry name" value="efflux_EmrB"/>
    <property type="match status" value="1"/>
</dbReference>
<dbReference type="PRINTS" id="PR01036">
    <property type="entry name" value="TCRTETB"/>
</dbReference>
<dbReference type="InterPro" id="IPR036259">
    <property type="entry name" value="MFS_trans_sf"/>
</dbReference>
<dbReference type="SUPFAM" id="SSF103473">
    <property type="entry name" value="MFS general substrate transporter"/>
    <property type="match status" value="1"/>
</dbReference>
<dbReference type="PANTHER" id="PTHR42718">
    <property type="entry name" value="MAJOR FACILITATOR SUPERFAMILY MULTIDRUG TRANSPORTER MFSC"/>
    <property type="match status" value="1"/>
</dbReference>
<feature type="transmembrane region" description="Helical" evidence="7">
    <location>
        <begin position="112"/>
        <end position="133"/>
    </location>
</feature>
<dbReference type="InterPro" id="IPR020846">
    <property type="entry name" value="MFS_dom"/>
</dbReference>
<evidence type="ECO:0000256" key="6">
    <source>
        <dbReference type="ARBA" id="ARBA00023136"/>
    </source>
</evidence>
<feature type="transmembrane region" description="Helical" evidence="7">
    <location>
        <begin position="455"/>
        <end position="474"/>
    </location>
</feature>
<evidence type="ECO:0000256" key="1">
    <source>
        <dbReference type="ARBA" id="ARBA00004651"/>
    </source>
</evidence>
<evidence type="ECO:0000256" key="4">
    <source>
        <dbReference type="ARBA" id="ARBA00022692"/>
    </source>
</evidence>
<dbReference type="PANTHER" id="PTHR42718:SF24">
    <property type="entry name" value="MAJOR FACILITATOR SUPERFAMILY (MFS) PROFILE DOMAIN-CONTAINING PROTEIN"/>
    <property type="match status" value="1"/>
</dbReference>
<keyword evidence="3" id="KW-1003">Cell membrane</keyword>